<keyword evidence="2" id="KW-1133">Transmembrane helix</keyword>
<feature type="region of interest" description="Disordered" evidence="1">
    <location>
        <begin position="55"/>
        <end position="102"/>
    </location>
</feature>
<keyword evidence="4" id="KW-1185">Reference proteome</keyword>
<dbReference type="KEGG" id="slia:HA039_29455"/>
<sequence>MNDEGETGGGRAGGGRGRREGHPSWWERNPIAANGVVAVVVAIIGVMGTILVSEMTAGGGRNGGTDLGRDDRRPPGPPPGMPPFGPGPQPTVDIDQADGSRLGPTLRISGTVNGLPGSHALWAVVRDPAADRYFIPGDPCTVARFTTWKCEVRPVGLNFPPGKTYWVYVALVDAYGAHAIAGYEDSVRRGGRKAGLDTLPDHIQLLEHVVATASGRSG</sequence>
<feature type="transmembrane region" description="Helical" evidence="2">
    <location>
        <begin position="31"/>
        <end position="52"/>
    </location>
</feature>
<evidence type="ECO:0000256" key="2">
    <source>
        <dbReference type="SAM" id="Phobius"/>
    </source>
</evidence>
<proteinExistence type="predicted"/>
<gene>
    <name evidence="3" type="ORF">HA039_29455</name>
</gene>
<keyword evidence="2" id="KW-0472">Membrane</keyword>
<feature type="region of interest" description="Disordered" evidence="1">
    <location>
        <begin position="1"/>
        <end position="26"/>
    </location>
</feature>
<feature type="compositionally biased region" description="Gly residues" evidence="1">
    <location>
        <begin position="57"/>
        <end position="66"/>
    </location>
</feature>
<dbReference type="AlphaFoldDB" id="A0A6G9H5W1"/>
<protein>
    <submittedName>
        <fullName evidence="3">Uncharacterized protein</fullName>
    </submittedName>
</protein>
<dbReference type="EMBL" id="CP050177">
    <property type="protein sequence ID" value="QIQ05880.1"/>
    <property type="molecule type" value="Genomic_DNA"/>
</dbReference>
<accession>A0A6G9H5W1</accession>
<dbReference type="RefSeq" id="WP_167034415.1">
    <property type="nucleotide sequence ID" value="NZ_CP050177.1"/>
</dbReference>
<dbReference type="Proteomes" id="UP000501179">
    <property type="component" value="Chromosome"/>
</dbReference>
<evidence type="ECO:0000256" key="1">
    <source>
        <dbReference type="SAM" id="MobiDB-lite"/>
    </source>
</evidence>
<keyword evidence="2" id="KW-0812">Transmembrane</keyword>
<evidence type="ECO:0000313" key="3">
    <source>
        <dbReference type="EMBL" id="QIQ05880.1"/>
    </source>
</evidence>
<evidence type="ECO:0000313" key="4">
    <source>
        <dbReference type="Proteomes" id="UP000501179"/>
    </source>
</evidence>
<reference evidence="3 4" key="1">
    <citation type="submission" date="2020-03" db="EMBL/GenBank/DDBJ databases">
        <title>A novel species.</title>
        <authorList>
            <person name="Gao J."/>
        </authorList>
    </citation>
    <scope>NUCLEOTIDE SEQUENCE [LARGE SCALE GENOMIC DNA]</scope>
    <source>
        <strain evidence="3 4">QMT-12</strain>
    </source>
</reference>
<name>A0A6G9H5W1_9ACTN</name>
<feature type="compositionally biased region" description="Pro residues" evidence="1">
    <location>
        <begin position="75"/>
        <end position="89"/>
    </location>
</feature>
<organism evidence="3 4">
    <name type="scientific">Streptomyces liangshanensis</name>
    <dbReference type="NCBI Taxonomy" id="2717324"/>
    <lineage>
        <taxon>Bacteria</taxon>
        <taxon>Bacillati</taxon>
        <taxon>Actinomycetota</taxon>
        <taxon>Actinomycetes</taxon>
        <taxon>Kitasatosporales</taxon>
        <taxon>Streptomycetaceae</taxon>
        <taxon>Streptomyces</taxon>
    </lineage>
</organism>